<dbReference type="EMBL" id="JAATJH010000006">
    <property type="protein sequence ID" value="NJC27827.1"/>
    <property type="molecule type" value="Genomic_DNA"/>
</dbReference>
<keyword evidence="2" id="KW-0560">Oxidoreductase</keyword>
<dbReference type="InterPro" id="IPR013785">
    <property type="entry name" value="Aldolase_TIM"/>
</dbReference>
<dbReference type="EC" id="1.-.-.-" evidence="2"/>
<dbReference type="PANTHER" id="PTHR22893:SF91">
    <property type="entry name" value="NADPH DEHYDROGENASE 2-RELATED"/>
    <property type="match status" value="1"/>
</dbReference>
<dbReference type="PANTHER" id="PTHR22893">
    <property type="entry name" value="NADH OXIDOREDUCTASE-RELATED"/>
    <property type="match status" value="1"/>
</dbReference>
<dbReference type="GO" id="GO:0016491">
    <property type="term" value="F:oxidoreductase activity"/>
    <property type="evidence" value="ECO:0007669"/>
    <property type="project" value="UniProtKB-KW"/>
</dbReference>
<feature type="domain" description="NADH:flavin oxidoreductase/NADH oxidase N-terminal" evidence="1">
    <location>
        <begin position="4"/>
        <end position="336"/>
    </location>
</feature>
<sequence>MSSQLFAPLTLGKTELKNRIVMAPMTRNRATNNVPNEMMAVYYGQRAEAGLIITEGTSPSPNGLGYPRIPGCFNAEQAAGWKLVTEAVHAKGGKIFLQIMHTGRVSHPDNLPAGGRVLAPSAVEMSQTLMYVDGKDQQSIPLPTPMTIGDITDAVAEYANCAQLAIDAGFDGVELHAANGYLLEQFLHPGSNKRDDQFGGNLENRLRFVRNVIEAVVARIGGDRVGIRVSPYGVFNETGAFDDVDATHVRLAEICNESGLVYLHVVDHEGMGAPPVPEEIKTKLRKTFKGILIQSGNYDAVKAGVDIEVGKGELVAFGRPFISNPDLVSRFRGARQLQLPEQETFYTPGPVGYIDYPVLPV</sequence>
<dbReference type="SUPFAM" id="SSF51395">
    <property type="entry name" value="FMN-linked oxidoreductases"/>
    <property type="match status" value="1"/>
</dbReference>
<evidence type="ECO:0000313" key="3">
    <source>
        <dbReference type="Proteomes" id="UP000770785"/>
    </source>
</evidence>
<accession>A0ABX0XGF4</accession>
<dbReference type="InterPro" id="IPR001155">
    <property type="entry name" value="OxRdtase_FMN_N"/>
</dbReference>
<name>A0ABX0XGF4_9BACT</name>
<dbReference type="Gene3D" id="3.20.20.70">
    <property type="entry name" value="Aldolase class I"/>
    <property type="match status" value="1"/>
</dbReference>
<dbReference type="CDD" id="cd02933">
    <property type="entry name" value="OYE_like_FMN"/>
    <property type="match status" value="1"/>
</dbReference>
<gene>
    <name evidence="2" type="ORF">GGR27_003345</name>
</gene>
<evidence type="ECO:0000313" key="2">
    <source>
        <dbReference type="EMBL" id="NJC27827.1"/>
    </source>
</evidence>
<dbReference type="RefSeq" id="WP_168039290.1">
    <property type="nucleotide sequence ID" value="NZ_JAATJH010000006.1"/>
</dbReference>
<dbReference type="Pfam" id="PF00724">
    <property type="entry name" value="Oxidored_FMN"/>
    <property type="match status" value="1"/>
</dbReference>
<proteinExistence type="predicted"/>
<protein>
    <submittedName>
        <fullName evidence="2">N-ethylmaleimide reductase</fullName>
        <ecNumber evidence="2">1.-.-.-</ecNumber>
    </submittedName>
</protein>
<comment type="caution">
    <text evidence="2">The sequence shown here is derived from an EMBL/GenBank/DDBJ whole genome shotgun (WGS) entry which is preliminary data.</text>
</comment>
<reference evidence="2 3" key="1">
    <citation type="submission" date="2020-03" db="EMBL/GenBank/DDBJ databases">
        <title>Genomic Encyclopedia of Type Strains, Phase IV (KMG-IV): sequencing the most valuable type-strain genomes for metagenomic binning, comparative biology and taxonomic classification.</title>
        <authorList>
            <person name="Goeker M."/>
        </authorList>
    </citation>
    <scope>NUCLEOTIDE SEQUENCE [LARGE SCALE GENOMIC DNA]</scope>
    <source>
        <strain evidence="2 3">DSM 105096</strain>
    </source>
</reference>
<organism evidence="2 3">
    <name type="scientific">Neolewinella antarctica</name>
    <dbReference type="NCBI Taxonomy" id="442734"/>
    <lineage>
        <taxon>Bacteria</taxon>
        <taxon>Pseudomonadati</taxon>
        <taxon>Bacteroidota</taxon>
        <taxon>Saprospiria</taxon>
        <taxon>Saprospirales</taxon>
        <taxon>Lewinellaceae</taxon>
        <taxon>Neolewinella</taxon>
    </lineage>
</organism>
<evidence type="ECO:0000259" key="1">
    <source>
        <dbReference type="Pfam" id="PF00724"/>
    </source>
</evidence>
<keyword evidence="3" id="KW-1185">Reference proteome</keyword>
<dbReference type="InterPro" id="IPR045247">
    <property type="entry name" value="Oye-like"/>
</dbReference>
<dbReference type="Proteomes" id="UP000770785">
    <property type="component" value="Unassembled WGS sequence"/>
</dbReference>